<organism evidence="8 9">
    <name type="scientific">Coccidioides posadasii (strain C735)</name>
    <name type="common">Valley fever fungus</name>
    <dbReference type="NCBI Taxonomy" id="222929"/>
    <lineage>
        <taxon>Eukaryota</taxon>
        <taxon>Fungi</taxon>
        <taxon>Dikarya</taxon>
        <taxon>Ascomycota</taxon>
        <taxon>Pezizomycotina</taxon>
        <taxon>Eurotiomycetes</taxon>
        <taxon>Eurotiomycetidae</taxon>
        <taxon>Onygenales</taxon>
        <taxon>Onygenaceae</taxon>
        <taxon>Coccidioides</taxon>
    </lineage>
</organism>
<evidence type="ECO:0000256" key="1">
    <source>
        <dbReference type="ARBA" id="ARBA00004123"/>
    </source>
</evidence>
<dbReference type="EMBL" id="ACFW01000049">
    <property type="protein sequence ID" value="EER24412.1"/>
    <property type="molecule type" value="Genomic_DNA"/>
</dbReference>
<dbReference type="VEuPathDB" id="FungiDB:CPC735_057820"/>
<keyword evidence="3 6" id="KW-0698">rRNA processing</keyword>
<evidence type="ECO:0000256" key="7">
    <source>
        <dbReference type="SAM" id="MobiDB-lite"/>
    </source>
</evidence>
<feature type="compositionally biased region" description="Acidic residues" evidence="7">
    <location>
        <begin position="183"/>
        <end position="197"/>
    </location>
</feature>
<dbReference type="Pfam" id="PF04000">
    <property type="entry name" value="Sas10_Utp3"/>
    <property type="match status" value="1"/>
</dbReference>
<comment type="similarity">
    <text evidence="2 6">Belongs to the C1D family.</text>
</comment>
<keyword evidence="5 6" id="KW-0539">Nucleus</keyword>
<dbReference type="GO" id="GO:0003677">
    <property type="term" value="F:DNA binding"/>
    <property type="evidence" value="ECO:0007669"/>
    <property type="project" value="TreeGrafter"/>
</dbReference>
<evidence type="ECO:0000313" key="9">
    <source>
        <dbReference type="Proteomes" id="UP000009084"/>
    </source>
</evidence>
<evidence type="ECO:0000256" key="3">
    <source>
        <dbReference type="ARBA" id="ARBA00022552"/>
    </source>
</evidence>
<comment type="function">
    <text evidence="6">Required for exosome-dependent processing of pre-rRNA and small nucleolar RNA (snRNA) precursors. Involved in processing of 35S pre-rRNA at the A0, A1 and A2 sites.</text>
</comment>
<feature type="compositionally biased region" description="Polar residues" evidence="7">
    <location>
        <begin position="165"/>
        <end position="177"/>
    </location>
</feature>
<dbReference type="AlphaFoldDB" id="C5PIQ9"/>
<sequence length="276" mass="31432">MREVHAKYIMHNSAAMEMTDLTPLGDQLEGDIDELEEVLEPLLSQTLSTATQKMTVMDKAKLHVLITYTIESLLFSYLRLQGVNAKEHSVFKELTRVKQYFAKIKNLETVPEKPTMTLDKQAAARFIKHGLAGNDKIDLERAEREAKERAMAQLRAAQLARKQGETVTAATPANSLPQKRPAEDEEESENDDGDTGNEYEASSNTGEGDHEVTAHPNKEPGKKRNRASKRTRERRRGQGRSDVADVEKRSLNKEKTRREKKRMKRPRKQKKNKPQD</sequence>
<feature type="compositionally biased region" description="Basic residues" evidence="7">
    <location>
        <begin position="258"/>
        <end position="276"/>
    </location>
</feature>
<dbReference type="OrthoDB" id="1421013at2759"/>
<dbReference type="PANTHER" id="PTHR15341">
    <property type="entry name" value="SUN-COR STEROID HORMONE RECEPTOR CO-REPRESSOR"/>
    <property type="match status" value="1"/>
</dbReference>
<dbReference type="GO" id="GO:0010468">
    <property type="term" value="P:regulation of gene expression"/>
    <property type="evidence" value="ECO:0007669"/>
    <property type="project" value="TreeGrafter"/>
</dbReference>
<name>C5PIQ9_COCP7</name>
<keyword evidence="4 6" id="KW-0694">RNA-binding</keyword>
<comment type="caution">
    <text evidence="8">The sequence shown here is derived from an EMBL/GenBank/DDBJ whole genome shotgun (WGS) entry which is preliminary data.</text>
</comment>
<feature type="compositionally biased region" description="Basic residues" evidence="7">
    <location>
        <begin position="223"/>
        <end position="238"/>
    </location>
</feature>
<reference evidence="8 9" key="1">
    <citation type="journal article" date="2009" name="Genome Res.">
        <title>Comparative genomic analyses of the human fungal pathogens Coccidioides and their relatives.</title>
        <authorList>
            <person name="Sharpton T.J."/>
            <person name="Stajich J.E."/>
            <person name="Rounsley S.D."/>
            <person name="Gardner M.J."/>
            <person name="Wortman J.R."/>
            <person name="Jordar V.S."/>
            <person name="Maiti R."/>
            <person name="Kodira C.D."/>
            <person name="Neafsey D.E."/>
            <person name="Zeng Q."/>
            <person name="Hung C.-Y."/>
            <person name="McMahan C."/>
            <person name="Muszewska A."/>
            <person name="Grynberg M."/>
            <person name="Mandel M.A."/>
            <person name="Kellner E.M."/>
            <person name="Barker B.M."/>
            <person name="Galgiani J.N."/>
            <person name="Orbach M.J."/>
            <person name="Kirkland T.N."/>
            <person name="Cole G.T."/>
            <person name="Henn M.R."/>
            <person name="Birren B.W."/>
            <person name="Taylor J.W."/>
        </authorList>
    </citation>
    <scope>NUCLEOTIDE SEQUENCE [LARGE SCALE GENOMIC DNA]</scope>
    <source>
        <strain evidence="9">C735</strain>
    </source>
</reference>
<dbReference type="GO" id="GO:0005730">
    <property type="term" value="C:nucleolus"/>
    <property type="evidence" value="ECO:0007669"/>
    <property type="project" value="TreeGrafter"/>
</dbReference>
<gene>
    <name evidence="8" type="ORF">CPC735_057820</name>
</gene>
<evidence type="ECO:0000256" key="2">
    <source>
        <dbReference type="ARBA" id="ARBA00009154"/>
    </source>
</evidence>
<dbReference type="Proteomes" id="UP000009084">
    <property type="component" value="Unassembled WGS sequence"/>
</dbReference>
<feature type="compositionally biased region" description="Basic and acidic residues" evidence="7">
    <location>
        <begin position="242"/>
        <end position="257"/>
    </location>
</feature>
<evidence type="ECO:0000256" key="6">
    <source>
        <dbReference type="RuleBase" id="RU368003"/>
    </source>
</evidence>
<comment type="subcellular location">
    <subcellularLocation>
        <location evidence="1 6">Nucleus</location>
    </subcellularLocation>
</comment>
<dbReference type="InterPro" id="IPR007146">
    <property type="entry name" value="Sas10/Utp3/C1D"/>
</dbReference>
<dbReference type="GO" id="GO:0003723">
    <property type="term" value="F:RNA binding"/>
    <property type="evidence" value="ECO:0007669"/>
    <property type="project" value="UniProtKB-UniRule"/>
</dbReference>
<dbReference type="InterPro" id="IPR011082">
    <property type="entry name" value="Exosome-assoc_fac/DNA_repair"/>
</dbReference>
<dbReference type="GO" id="GO:0000460">
    <property type="term" value="P:maturation of 5.8S rRNA"/>
    <property type="evidence" value="ECO:0007669"/>
    <property type="project" value="TreeGrafter"/>
</dbReference>
<dbReference type="GO" id="GO:0000178">
    <property type="term" value="C:exosome (RNase complex)"/>
    <property type="evidence" value="ECO:0007669"/>
    <property type="project" value="TreeGrafter"/>
</dbReference>
<dbReference type="PANTHER" id="PTHR15341:SF3">
    <property type="entry name" value="NUCLEAR NUCLEIC ACID-BINDING PROTEIN C1D"/>
    <property type="match status" value="1"/>
</dbReference>
<feature type="compositionally biased region" description="Basic and acidic residues" evidence="7">
    <location>
        <begin position="207"/>
        <end position="222"/>
    </location>
</feature>
<evidence type="ECO:0000256" key="4">
    <source>
        <dbReference type="ARBA" id="ARBA00022884"/>
    </source>
</evidence>
<dbReference type="KEGG" id="cpw:9692027"/>
<proteinExistence type="inferred from homology"/>
<accession>C5PIQ9</accession>
<evidence type="ECO:0000313" key="8">
    <source>
        <dbReference type="EMBL" id="EER24412.1"/>
    </source>
</evidence>
<dbReference type="HOGENOM" id="CLU_064339_2_1_1"/>
<protein>
    <recommendedName>
        <fullName evidence="6">Exosome complex protein</fullName>
    </recommendedName>
</protein>
<feature type="region of interest" description="Disordered" evidence="7">
    <location>
        <begin position="149"/>
        <end position="276"/>
    </location>
</feature>
<feature type="compositionally biased region" description="Low complexity" evidence="7">
    <location>
        <begin position="151"/>
        <end position="161"/>
    </location>
</feature>
<evidence type="ECO:0000256" key="5">
    <source>
        <dbReference type="ARBA" id="ARBA00023242"/>
    </source>
</evidence>